<keyword evidence="2" id="KW-1185">Reference proteome</keyword>
<accession>A0A2V3ZMN5</accession>
<organism evidence="1 2">
    <name type="scientific">Marinobacter vulgaris</name>
    <dbReference type="NCBI Taxonomy" id="1928331"/>
    <lineage>
        <taxon>Bacteria</taxon>
        <taxon>Pseudomonadati</taxon>
        <taxon>Pseudomonadota</taxon>
        <taxon>Gammaproteobacteria</taxon>
        <taxon>Pseudomonadales</taxon>
        <taxon>Marinobacteraceae</taxon>
        <taxon>Marinobacter</taxon>
    </lineage>
</organism>
<reference evidence="2" key="1">
    <citation type="submission" date="2018-05" db="EMBL/GenBank/DDBJ databases">
        <authorList>
            <person name="Lu D."/>
        </authorList>
    </citation>
    <scope>NUCLEOTIDE SEQUENCE [LARGE SCALE GENOMIC DNA]</scope>
    <source>
        <strain evidence="2">F01</strain>
    </source>
</reference>
<comment type="caution">
    <text evidence="1">The sequence shown here is derived from an EMBL/GenBank/DDBJ whole genome shotgun (WGS) entry which is preliminary data.</text>
</comment>
<reference evidence="1 2" key="2">
    <citation type="submission" date="2018-06" db="EMBL/GenBank/DDBJ databases">
        <title>Marinobactersediminissp. nov, a moderately halophilic bacterium isolated from marine solar saltern.</title>
        <authorList>
            <person name="Zhang Y."/>
        </authorList>
    </citation>
    <scope>NUCLEOTIDE SEQUENCE [LARGE SCALE GENOMIC DNA]</scope>
    <source>
        <strain evidence="1 2">F01</strain>
    </source>
</reference>
<dbReference type="EMBL" id="QFWX01000003">
    <property type="protein sequence ID" value="PXX92029.1"/>
    <property type="molecule type" value="Genomic_DNA"/>
</dbReference>
<gene>
    <name evidence="1" type="ORF">DIT71_07810</name>
</gene>
<dbReference type="Proteomes" id="UP000253987">
    <property type="component" value="Unassembled WGS sequence"/>
</dbReference>
<name>A0A2V3ZMN5_9GAMM</name>
<dbReference type="RefSeq" id="WP_114612908.1">
    <property type="nucleotide sequence ID" value="NZ_QFWX01000003.1"/>
</dbReference>
<dbReference type="AlphaFoldDB" id="A0A2V3ZMN5"/>
<proteinExistence type="predicted"/>
<dbReference type="OrthoDB" id="6370618at2"/>
<evidence type="ECO:0000313" key="2">
    <source>
        <dbReference type="Proteomes" id="UP000253987"/>
    </source>
</evidence>
<sequence>MNSDLLNHALFNAPNVTLQEISGEDSSEGGSDISRSSFEMLSERGEVIGYIKAWHDDDDYAGFVHFDSAGNVVDWKTFKK</sequence>
<protein>
    <submittedName>
        <fullName evidence="1">Uncharacterized protein</fullName>
    </submittedName>
</protein>
<evidence type="ECO:0000313" key="1">
    <source>
        <dbReference type="EMBL" id="PXX92029.1"/>
    </source>
</evidence>